<keyword evidence="3" id="KW-1185">Reference proteome</keyword>
<evidence type="ECO:0000313" key="2">
    <source>
        <dbReference type="EMBL" id="TDY52112.1"/>
    </source>
</evidence>
<dbReference type="OrthoDB" id="9800236at2"/>
<evidence type="ECO:0000259" key="1">
    <source>
        <dbReference type="Pfam" id="PF01936"/>
    </source>
</evidence>
<dbReference type="InterPro" id="IPR021139">
    <property type="entry name" value="NYN"/>
</dbReference>
<reference evidence="2 3" key="1">
    <citation type="submission" date="2019-03" db="EMBL/GenBank/DDBJ databases">
        <title>Genomic Encyclopedia of Type Strains, Phase IV (KMG-IV): sequencing the most valuable type-strain genomes for metagenomic binning, comparative biology and taxonomic classification.</title>
        <authorList>
            <person name="Goeker M."/>
        </authorList>
    </citation>
    <scope>NUCLEOTIDE SEQUENCE [LARGE SCALE GENOMIC DNA]</scope>
    <source>
        <strain evidence="2 3">DSM 25964</strain>
    </source>
</reference>
<dbReference type="Proteomes" id="UP000295066">
    <property type="component" value="Unassembled WGS sequence"/>
</dbReference>
<proteinExistence type="predicted"/>
<organism evidence="2 3">
    <name type="scientific">Aminivibrio pyruvatiphilus</name>
    <dbReference type="NCBI Taxonomy" id="1005740"/>
    <lineage>
        <taxon>Bacteria</taxon>
        <taxon>Thermotogati</taxon>
        <taxon>Synergistota</taxon>
        <taxon>Synergistia</taxon>
        <taxon>Synergistales</taxon>
        <taxon>Aminobacteriaceae</taxon>
        <taxon>Aminivibrio</taxon>
    </lineage>
</organism>
<accession>A0A4R8LWT0</accession>
<comment type="caution">
    <text evidence="2">The sequence shown here is derived from an EMBL/GenBank/DDBJ whole genome shotgun (WGS) entry which is preliminary data.</text>
</comment>
<sequence length="305" mass="34570">MQSRINWRSKSAPTTRRKMACRLPSFLKGEPLVKRVAVFVDAGYFWVQTAKALFLEQKPRSFVHVDHQRMRSELLGQVENFCPGSDLLRIYWYDGPGANGTKSYEHECIERLDDFKLRLGSRNIRGDQKAVDGLLIADLIGLAQNRSISEAIILSGDADLVPGVLAVQNLGIRVLLIEIGAREATSPYLIAEVDRYCRWNSESIRSFAIKAPSCEETEHSPSSLSLEPVSQLDLKKIAEEFYCHQSAEKRKMLATIDHNQPIPSDVDRALLELARTENGDRWLQTEQKKLIRSLLKEHAKLQKGK</sequence>
<name>A0A4R8LWT0_9BACT</name>
<gene>
    <name evidence="2" type="ORF">C8D99_13811</name>
</gene>
<dbReference type="Gene3D" id="3.40.50.1010">
    <property type="entry name" value="5'-nuclease"/>
    <property type="match status" value="1"/>
</dbReference>
<protein>
    <submittedName>
        <fullName evidence="2">Uncharacterized LabA/DUF88 family protein</fullName>
    </submittedName>
</protein>
<feature type="domain" description="NYN" evidence="1">
    <location>
        <begin position="35"/>
        <end position="196"/>
    </location>
</feature>
<evidence type="ECO:0000313" key="3">
    <source>
        <dbReference type="Proteomes" id="UP000295066"/>
    </source>
</evidence>
<dbReference type="EMBL" id="SORI01000038">
    <property type="protein sequence ID" value="TDY52112.1"/>
    <property type="molecule type" value="Genomic_DNA"/>
</dbReference>
<dbReference type="AlphaFoldDB" id="A0A4R8LWT0"/>
<dbReference type="GO" id="GO:0004540">
    <property type="term" value="F:RNA nuclease activity"/>
    <property type="evidence" value="ECO:0007669"/>
    <property type="project" value="InterPro"/>
</dbReference>
<dbReference type="Pfam" id="PF01936">
    <property type="entry name" value="NYN"/>
    <property type="match status" value="1"/>
</dbReference>